<proteinExistence type="predicted"/>
<gene>
    <name evidence="1" type="ORF">MBHS_00161</name>
</gene>
<sequence length="93" mass="10331">MGKINLNTSIQQGLPQRGNLLTLGDGIGGYKSHLNWAVLNKLGGFEKPAGDIIQLFSITDFAKQCRQLLFLLRGLVFGTHKRRIPQHIIHPLS</sequence>
<reference evidence="1 2" key="1">
    <citation type="submission" date="2016-10" db="EMBL/GenBank/DDBJ databases">
        <authorList>
            <person name="de Groot N.N."/>
        </authorList>
    </citation>
    <scope>NUCLEOTIDE SEQUENCE [LARGE SCALE GENOMIC DNA]</scope>
    <source>
        <strain evidence="1">MBHS1</strain>
    </source>
</reference>
<evidence type="ECO:0000313" key="2">
    <source>
        <dbReference type="Proteomes" id="UP000236724"/>
    </source>
</evidence>
<organism evidence="1 2">
    <name type="scientific">Candidatus Venteria ishoeyi</name>
    <dbReference type="NCBI Taxonomy" id="1899563"/>
    <lineage>
        <taxon>Bacteria</taxon>
        <taxon>Pseudomonadati</taxon>
        <taxon>Pseudomonadota</taxon>
        <taxon>Gammaproteobacteria</taxon>
        <taxon>Thiotrichales</taxon>
        <taxon>Thiotrichaceae</taxon>
        <taxon>Venteria</taxon>
    </lineage>
</organism>
<dbReference type="Proteomes" id="UP000236724">
    <property type="component" value="Unassembled WGS sequence"/>
</dbReference>
<name>A0A1H6F5P4_9GAMM</name>
<dbReference type="EMBL" id="FMSV02000043">
    <property type="protein sequence ID" value="SEH04315.1"/>
    <property type="molecule type" value="Genomic_DNA"/>
</dbReference>
<keyword evidence="2" id="KW-1185">Reference proteome</keyword>
<dbReference type="AlphaFoldDB" id="A0A1H6F5P4"/>
<protein>
    <submittedName>
        <fullName evidence="1">Uncharacterized protein</fullName>
    </submittedName>
</protein>
<accession>A0A1H6F5P4</accession>
<evidence type="ECO:0000313" key="1">
    <source>
        <dbReference type="EMBL" id="SEH04315.1"/>
    </source>
</evidence>